<protein>
    <submittedName>
        <fullName evidence="9">D-alanyl-D-alanine carboxypeptidase (Penicillin-binding protein 5/6)</fullName>
        <ecNumber evidence="9">3.4.16.4</ecNumber>
    </submittedName>
</protein>
<evidence type="ECO:0000256" key="5">
    <source>
        <dbReference type="ARBA" id="ARBA00022984"/>
    </source>
</evidence>
<feature type="domain" description="Peptidase S11 D-alanyl-D-alanine carboxypeptidase A N-terminal" evidence="8">
    <location>
        <begin position="31"/>
        <end position="263"/>
    </location>
</feature>
<sequence>MKKIYGVSIILLCLLFSWVLYKNTITPGASGLYSKNAILVSMDGSALMEKNKDEQIPPASLTKIMTAIIAIENSTDLNAKVTLPGQLFTELYEANASIAGFLPNEEAAVIDLLYGVMLPSGAEASTGLANHIAGSEENFVHLMNEKAKELEMNQTHFMNVTGLHDRNHYSSVADISKLLSYAIKNDIFKEIFTSQSYATSPSNHHPDGLTFMNSMFNKIVSYSFDNGEIIGGKTGYTEQAGLCLASLATINGHEYILVTAGADGNPQTEQYNITDAMTVYQAINH</sequence>
<evidence type="ECO:0000256" key="4">
    <source>
        <dbReference type="ARBA" id="ARBA00022960"/>
    </source>
</evidence>
<evidence type="ECO:0000313" key="9">
    <source>
        <dbReference type="EMBL" id="MDQ0270562.1"/>
    </source>
</evidence>
<dbReference type="EC" id="3.4.16.4" evidence="9"/>
<evidence type="ECO:0000313" key="10">
    <source>
        <dbReference type="Proteomes" id="UP001238088"/>
    </source>
</evidence>
<keyword evidence="9" id="KW-0645">Protease</keyword>
<dbReference type="RefSeq" id="WP_307475084.1">
    <property type="nucleotide sequence ID" value="NZ_JAUSUB010000009.1"/>
</dbReference>
<keyword evidence="4" id="KW-0133">Cell shape</keyword>
<dbReference type="Proteomes" id="UP001238088">
    <property type="component" value="Unassembled WGS sequence"/>
</dbReference>
<keyword evidence="9" id="KW-0121">Carboxypeptidase</keyword>
<evidence type="ECO:0000256" key="7">
    <source>
        <dbReference type="RuleBase" id="RU004016"/>
    </source>
</evidence>
<comment type="similarity">
    <text evidence="1 7">Belongs to the peptidase S11 family.</text>
</comment>
<keyword evidence="6" id="KW-0961">Cell wall biogenesis/degradation</keyword>
<dbReference type="InterPro" id="IPR018044">
    <property type="entry name" value="Peptidase_S11"/>
</dbReference>
<dbReference type="SUPFAM" id="SSF56601">
    <property type="entry name" value="beta-lactamase/transpeptidase-like"/>
    <property type="match status" value="1"/>
</dbReference>
<keyword evidence="2" id="KW-0732">Signal</keyword>
<evidence type="ECO:0000256" key="2">
    <source>
        <dbReference type="ARBA" id="ARBA00022729"/>
    </source>
</evidence>
<dbReference type="PANTHER" id="PTHR21581">
    <property type="entry name" value="D-ALANYL-D-ALANINE CARBOXYPEPTIDASE"/>
    <property type="match status" value="1"/>
</dbReference>
<dbReference type="Pfam" id="PF00768">
    <property type="entry name" value="Peptidase_S11"/>
    <property type="match status" value="1"/>
</dbReference>
<name>A0ABU0AIF5_9BACI</name>
<dbReference type="PANTHER" id="PTHR21581:SF6">
    <property type="entry name" value="TRAFFICKING PROTEIN PARTICLE COMPLEX SUBUNIT 12"/>
    <property type="match status" value="1"/>
</dbReference>
<dbReference type="EMBL" id="JAUSUB010000009">
    <property type="protein sequence ID" value="MDQ0270562.1"/>
    <property type="molecule type" value="Genomic_DNA"/>
</dbReference>
<organism evidence="9 10">
    <name type="scientific">Cytobacillus purgationiresistens</name>
    <dbReference type="NCBI Taxonomy" id="863449"/>
    <lineage>
        <taxon>Bacteria</taxon>
        <taxon>Bacillati</taxon>
        <taxon>Bacillota</taxon>
        <taxon>Bacilli</taxon>
        <taxon>Bacillales</taxon>
        <taxon>Bacillaceae</taxon>
        <taxon>Cytobacillus</taxon>
    </lineage>
</organism>
<accession>A0ABU0AIF5</accession>
<keyword evidence="10" id="KW-1185">Reference proteome</keyword>
<keyword evidence="3 9" id="KW-0378">Hydrolase</keyword>
<gene>
    <name evidence="9" type="ORF">J2S17_002437</name>
</gene>
<dbReference type="GO" id="GO:0009002">
    <property type="term" value="F:serine-type D-Ala-D-Ala carboxypeptidase activity"/>
    <property type="evidence" value="ECO:0007669"/>
    <property type="project" value="UniProtKB-EC"/>
</dbReference>
<dbReference type="PRINTS" id="PR00725">
    <property type="entry name" value="DADACBPTASE1"/>
</dbReference>
<proteinExistence type="inferred from homology"/>
<reference evidence="9 10" key="1">
    <citation type="submission" date="2023-07" db="EMBL/GenBank/DDBJ databases">
        <title>Genomic Encyclopedia of Type Strains, Phase IV (KMG-IV): sequencing the most valuable type-strain genomes for metagenomic binning, comparative biology and taxonomic classification.</title>
        <authorList>
            <person name="Goeker M."/>
        </authorList>
    </citation>
    <scope>NUCLEOTIDE SEQUENCE [LARGE SCALE GENOMIC DNA]</scope>
    <source>
        <strain evidence="9 10">DSM 23494</strain>
    </source>
</reference>
<dbReference type="InterPro" id="IPR012338">
    <property type="entry name" value="Beta-lactam/transpept-like"/>
</dbReference>
<evidence type="ECO:0000256" key="1">
    <source>
        <dbReference type="ARBA" id="ARBA00007164"/>
    </source>
</evidence>
<dbReference type="InterPro" id="IPR001967">
    <property type="entry name" value="Peptidase_S11_N"/>
</dbReference>
<dbReference type="Gene3D" id="3.40.710.10">
    <property type="entry name" value="DD-peptidase/beta-lactamase superfamily"/>
    <property type="match status" value="1"/>
</dbReference>
<evidence type="ECO:0000256" key="6">
    <source>
        <dbReference type="ARBA" id="ARBA00023316"/>
    </source>
</evidence>
<keyword evidence="5" id="KW-0573">Peptidoglycan synthesis</keyword>
<evidence type="ECO:0000259" key="8">
    <source>
        <dbReference type="Pfam" id="PF00768"/>
    </source>
</evidence>
<evidence type="ECO:0000256" key="3">
    <source>
        <dbReference type="ARBA" id="ARBA00022801"/>
    </source>
</evidence>
<comment type="caution">
    <text evidence="9">The sequence shown here is derived from an EMBL/GenBank/DDBJ whole genome shotgun (WGS) entry which is preliminary data.</text>
</comment>